<reference evidence="1" key="1">
    <citation type="submission" date="2019-02" db="EMBL/GenBank/DDBJ databases">
        <authorList>
            <person name="Pothier F.J."/>
        </authorList>
    </citation>
    <scope>NUCLEOTIDE SEQUENCE</scope>
    <source>
        <strain evidence="1">CI-1B</strain>
    </source>
</reference>
<evidence type="ECO:0000313" key="2">
    <source>
        <dbReference type="Proteomes" id="UP000328092"/>
    </source>
</evidence>
<sequence>MSRLILTFTDSGAGGLKTARLADCVIGIEHRFVWGRLPASDELDLSLSRRPIERHDPSPHWLDNLTGAPFADARDHGLGLIEFCERFDAVDLWVDPDPNSQLQLVWLLDFLRLHPNITSRLAILPADRVIGDQQPGDLSAQQLRLAPVHSDHLDIASAAWAAWRAPTPESWFGLLQQDLGELPRLRDSVIALLEELPLRNCGVGATEMRMLELISAGYLHPYDLFPGHEKPNERCTFGYWEVGALLDGLARCSMPAVSGLDEGPFDLAMHDAPDRHERYSRSRLALTELGKAVLAGADDFSRHNPIDRWWGGTHLTNDNLWRWNLALTKS</sequence>
<dbReference type="RefSeq" id="WP_139484769.1">
    <property type="nucleotide sequence ID" value="NZ_CAADFB020000033.1"/>
</dbReference>
<organism evidence="1 2">
    <name type="scientific">Bradyrhizobium ivorense</name>
    <dbReference type="NCBI Taxonomy" id="2511166"/>
    <lineage>
        <taxon>Bacteria</taxon>
        <taxon>Pseudomonadati</taxon>
        <taxon>Pseudomonadota</taxon>
        <taxon>Alphaproteobacteria</taxon>
        <taxon>Hyphomicrobiales</taxon>
        <taxon>Nitrobacteraceae</taxon>
        <taxon>Bradyrhizobium</taxon>
    </lineage>
</organism>
<dbReference type="Proteomes" id="UP000328092">
    <property type="component" value="Unassembled WGS sequence"/>
</dbReference>
<evidence type="ECO:0008006" key="3">
    <source>
        <dbReference type="Google" id="ProtNLM"/>
    </source>
</evidence>
<protein>
    <recommendedName>
        <fullName evidence="3">DUF1835 domain-containing protein</fullName>
    </recommendedName>
</protein>
<comment type="caution">
    <text evidence="1">The sequence shown here is derived from an EMBL/GenBank/DDBJ whole genome shotgun (WGS) entry which is preliminary data.</text>
</comment>
<gene>
    <name evidence="1" type="ORF">CI1B_28360</name>
</gene>
<dbReference type="EMBL" id="CAADFC020000009">
    <property type="protein sequence ID" value="VIO69629.1"/>
    <property type="molecule type" value="Genomic_DNA"/>
</dbReference>
<accession>A0A508T430</accession>
<dbReference type="AlphaFoldDB" id="A0A508T430"/>
<evidence type="ECO:0000313" key="1">
    <source>
        <dbReference type="EMBL" id="VIO69629.1"/>
    </source>
</evidence>
<dbReference type="OrthoDB" id="127805at2"/>
<keyword evidence="2" id="KW-1185">Reference proteome</keyword>
<name>A0A508T430_9BRAD</name>
<proteinExistence type="predicted"/>